<evidence type="ECO:0000256" key="4">
    <source>
        <dbReference type="ARBA" id="ARBA00004906"/>
    </source>
</evidence>
<evidence type="ECO:0000259" key="16">
    <source>
        <dbReference type="PROSITE" id="PS51873"/>
    </source>
</evidence>
<dbReference type="GO" id="GO:0008270">
    <property type="term" value="F:zinc ion binding"/>
    <property type="evidence" value="ECO:0007669"/>
    <property type="project" value="UniProtKB-KW"/>
</dbReference>
<proteinExistence type="inferred from homology"/>
<dbReference type="AlphaFoldDB" id="A0A8I7B9Q1"/>
<dbReference type="GO" id="GO:0006511">
    <property type="term" value="P:ubiquitin-dependent protein catabolic process"/>
    <property type="evidence" value="ECO:0000318"/>
    <property type="project" value="GO_Central"/>
</dbReference>
<feature type="compositionally biased region" description="Acidic residues" evidence="14">
    <location>
        <begin position="38"/>
        <end position="57"/>
    </location>
</feature>
<dbReference type="Gramene" id="HORVU.MOREX.r3.5HG0505350.1">
    <property type="protein sequence ID" value="HORVU.MOREX.r3.5HG0505350.1.CDS1"/>
    <property type="gene ID" value="HORVU.MOREX.r3.5HG0505350"/>
</dbReference>
<evidence type="ECO:0000256" key="12">
    <source>
        <dbReference type="ARBA" id="ARBA00022833"/>
    </source>
</evidence>
<keyword evidence="10 13" id="KW-0863">Zinc-finger</keyword>
<evidence type="ECO:0000256" key="10">
    <source>
        <dbReference type="ARBA" id="ARBA00022771"/>
    </source>
</evidence>
<reference evidence="17" key="2">
    <citation type="submission" date="2020-10" db="EMBL/GenBank/DDBJ databases">
        <authorList>
            <person name="Scholz U."/>
            <person name="Mascher M."/>
            <person name="Fiebig A."/>
        </authorList>
    </citation>
    <scope>NUCLEOTIDE SEQUENCE [LARGE SCALE GENOMIC DNA]</scope>
    <source>
        <strain evidence="17">cv. Morex</strain>
    </source>
</reference>
<evidence type="ECO:0000256" key="7">
    <source>
        <dbReference type="ARBA" id="ARBA00022679"/>
    </source>
</evidence>
<dbReference type="OrthoDB" id="10009520at2759"/>
<dbReference type="GO" id="GO:0005737">
    <property type="term" value="C:cytoplasm"/>
    <property type="evidence" value="ECO:0000318"/>
    <property type="project" value="GO_Central"/>
</dbReference>
<accession>A0A8I7B9Q1</accession>
<evidence type="ECO:0000256" key="1">
    <source>
        <dbReference type="ARBA" id="ARBA00001798"/>
    </source>
</evidence>
<reference evidence="18" key="1">
    <citation type="journal article" date="2012" name="Nature">
        <title>A physical, genetic and functional sequence assembly of the barley genome.</title>
        <authorList>
            <consortium name="The International Barley Genome Sequencing Consortium"/>
            <person name="Mayer K.F."/>
            <person name="Waugh R."/>
            <person name="Brown J.W."/>
            <person name="Schulman A."/>
            <person name="Langridge P."/>
            <person name="Platzer M."/>
            <person name="Fincher G.B."/>
            <person name="Muehlbauer G.J."/>
            <person name="Sato K."/>
            <person name="Close T.J."/>
            <person name="Wise R.P."/>
            <person name="Stein N."/>
        </authorList>
    </citation>
    <scope>NUCLEOTIDE SEQUENCE [LARGE SCALE GENOMIC DNA]</scope>
    <source>
        <strain evidence="18">cv. Morex</strain>
    </source>
</reference>
<comment type="function">
    <text evidence="3">Might act as an E3 ubiquitin-protein ligase, or as part of E3 complex, which accepts ubiquitin from specific E2 ubiquitin-conjugating enzymes and then transfers it to substrates.</text>
</comment>
<dbReference type="InterPro" id="IPR001841">
    <property type="entry name" value="Znf_RING"/>
</dbReference>
<evidence type="ECO:0000259" key="15">
    <source>
        <dbReference type="PROSITE" id="PS50089"/>
    </source>
</evidence>
<dbReference type="Pfam" id="PF01485">
    <property type="entry name" value="IBR"/>
    <property type="match status" value="1"/>
</dbReference>
<dbReference type="InterPro" id="IPR048962">
    <property type="entry name" value="ARIH1-like_UBL"/>
</dbReference>
<evidence type="ECO:0000313" key="18">
    <source>
        <dbReference type="Proteomes" id="UP000011116"/>
    </source>
</evidence>
<comment type="cofactor">
    <cofactor evidence="2">
        <name>Zn(2+)</name>
        <dbReference type="ChEBI" id="CHEBI:29105"/>
    </cofactor>
</comment>
<dbReference type="Gene3D" id="1.20.120.1750">
    <property type="match status" value="1"/>
</dbReference>
<name>A0A8I7B9Q1_HORVV</name>
<evidence type="ECO:0000256" key="11">
    <source>
        <dbReference type="ARBA" id="ARBA00022786"/>
    </source>
</evidence>
<dbReference type="InterPro" id="IPR031127">
    <property type="entry name" value="E3_UB_ligase_RBR"/>
</dbReference>
<dbReference type="EC" id="2.3.2.31" evidence="6"/>
<dbReference type="Pfam" id="PF22191">
    <property type="entry name" value="IBR_1"/>
    <property type="match status" value="1"/>
</dbReference>
<dbReference type="CDD" id="cd20346">
    <property type="entry name" value="BRcat_RBR_ANKIB1"/>
    <property type="match status" value="1"/>
</dbReference>
<keyword evidence="7" id="KW-0808">Transferase</keyword>
<keyword evidence="11" id="KW-0833">Ubl conjugation pathway</keyword>
<dbReference type="Gramene" id="HORVU.MOREX.r2.5HG0419750.1">
    <property type="protein sequence ID" value="HORVU.MOREX.r2.5HG0419750.1.CDS.1"/>
    <property type="gene ID" value="HORVU.MOREX.r2.5HG0419750"/>
</dbReference>
<feature type="region of interest" description="Disordered" evidence="14">
    <location>
        <begin position="576"/>
        <end position="598"/>
    </location>
</feature>
<feature type="region of interest" description="Disordered" evidence="14">
    <location>
        <begin position="1"/>
        <end position="71"/>
    </location>
</feature>
<evidence type="ECO:0000313" key="17">
    <source>
        <dbReference type="EnsemblPlants" id="HORVU.MOREX.r3.5HG0505350.1.CDS1"/>
    </source>
</evidence>
<comment type="catalytic activity">
    <reaction evidence="1">
        <text>[E2 ubiquitin-conjugating enzyme]-S-ubiquitinyl-L-cysteine + [acceptor protein]-L-lysine = [E2 ubiquitin-conjugating enzyme]-L-cysteine + [acceptor protein]-N(6)-ubiquitinyl-L-lysine.</text>
        <dbReference type="EC" id="2.3.2.31"/>
    </reaction>
</comment>
<dbReference type="GO" id="GO:0016567">
    <property type="term" value="P:protein ubiquitination"/>
    <property type="evidence" value="ECO:0007669"/>
    <property type="project" value="InterPro"/>
</dbReference>
<dbReference type="EnsemblPlants" id="HORVU.MOREX.r3.5HG0505350.1">
    <property type="protein sequence ID" value="HORVU.MOREX.r3.5HG0505350.1.CDS1"/>
    <property type="gene ID" value="HORVU.MOREX.r3.5HG0505350"/>
</dbReference>
<dbReference type="CDD" id="cd22583">
    <property type="entry name" value="Rcat_RBR_ARI7-like"/>
    <property type="match status" value="1"/>
</dbReference>
<keyword evidence="8" id="KW-0479">Metal-binding</keyword>
<protein>
    <recommendedName>
        <fullName evidence="6">RBR-type E3 ubiquitin transferase</fullName>
        <ecNumber evidence="6">2.3.2.31</ecNumber>
    </recommendedName>
</protein>
<dbReference type="SMR" id="A0A8I7B9Q1"/>
<dbReference type="GO" id="GO:0061630">
    <property type="term" value="F:ubiquitin protein ligase activity"/>
    <property type="evidence" value="ECO:0000318"/>
    <property type="project" value="GO_Central"/>
</dbReference>
<sequence>MASTGDNEEEYHSSPEEAEEGGGDDVDRMSFRSASNESDNDAGADDDCTYGDSDSNDDCTYGDSDSDDGLYDEYEEEGLEEVDDEGGILDEMRFTATQYAVLTMDELRARQEEHTARVADLIALPPALAAAVLRHFKWSAQGVWERWFSDERKVRNAVGLREDGSALSMAVNDATLTCYICFEVQGPGEMRSAGCAHFYCRGCWSGYVRTAVGDGVRCLSIRCPDMACSAAVVRDLVDDVADAKDAKRYGEFLVRSYVEESKRLRWCPAAGCDRAVEFDGEKCTVQLDAWCACGHGFCLACGEEAHRPVSCDTVRVWMEKNRSDSETAQWVLANTKHCPECRRPIEKNHGCMHMTCSPPCKHQFCWLCLGPWEKHDGGNFYNCNRYNEAWAEGKYTEEELRRSQAKVSVDRYLHYYERWAAHERSRQKALEDVAALGKDGSQREAVAAAFGVVETELDFLEEAFRQVAECRRMLRWTYAFGYNLDDPAKRDLFEDLQSQADKSLELLHECAEKDRKDLVAEAAGVRGAVADKYLEFRPKLSSLTAVARNHFENMARAFRDGLAEVEVDPAVAARRAAAVPPPLPKDDDDDHRFDDLRM</sequence>
<evidence type="ECO:0000256" key="9">
    <source>
        <dbReference type="ARBA" id="ARBA00022737"/>
    </source>
</evidence>
<dbReference type="GO" id="GO:0031624">
    <property type="term" value="F:ubiquitin conjugating enzyme binding"/>
    <property type="evidence" value="ECO:0000318"/>
    <property type="project" value="GO_Central"/>
</dbReference>
<gene>
    <name evidence="17" type="primary">LOC123452105</name>
</gene>
<dbReference type="PANTHER" id="PTHR11685">
    <property type="entry name" value="RBR FAMILY RING FINGER AND IBR DOMAIN-CONTAINING"/>
    <property type="match status" value="1"/>
</dbReference>
<evidence type="ECO:0000256" key="14">
    <source>
        <dbReference type="SAM" id="MobiDB-lite"/>
    </source>
</evidence>
<keyword evidence="12" id="KW-0862">Zinc</keyword>
<dbReference type="PROSITE" id="PS51873">
    <property type="entry name" value="TRIAD"/>
    <property type="match status" value="1"/>
</dbReference>
<dbReference type="SMART" id="SM00647">
    <property type="entry name" value="IBR"/>
    <property type="match status" value="2"/>
</dbReference>
<dbReference type="GO" id="GO:0000151">
    <property type="term" value="C:ubiquitin ligase complex"/>
    <property type="evidence" value="ECO:0000318"/>
    <property type="project" value="GO_Central"/>
</dbReference>
<evidence type="ECO:0000256" key="5">
    <source>
        <dbReference type="ARBA" id="ARBA00005884"/>
    </source>
</evidence>
<evidence type="ECO:0000256" key="13">
    <source>
        <dbReference type="PROSITE-ProRule" id="PRU00175"/>
    </source>
</evidence>
<organism evidence="17 18">
    <name type="scientific">Hordeum vulgare subsp. vulgare</name>
    <name type="common">Domesticated barley</name>
    <dbReference type="NCBI Taxonomy" id="112509"/>
    <lineage>
        <taxon>Eukaryota</taxon>
        <taxon>Viridiplantae</taxon>
        <taxon>Streptophyta</taxon>
        <taxon>Embryophyta</taxon>
        <taxon>Tracheophyta</taxon>
        <taxon>Spermatophyta</taxon>
        <taxon>Magnoliopsida</taxon>
        <taxon>Liliopsida</taxon>
        <taxon>Poales</taxon>
        <taxon>Poaceae</taxon>
        <taxon>BOP clade</taxon>
        <taxon>Pooideae</taxon>
        <taxon>Triticodae</taxon>
        <taxon>Triticeae</taxon>
        <taxon>Hordeinae</taxon>
        <taxon>Hordeum</taxon>
    </lineage>
</organism>
<evidence type="ECO:0000256" key="3">
    <source>
        <dbReference type="ARBA" id="ARBA00003976"/>
    </source>
</evidence>
<feature type="domain" description="RING-type" evidence="16">
    <location>
        <begin position="174"/>
        <end position="387"/>
    </location>
</feature>
<dbReference type="GeneID" id="123452105"/>
<dbReference type="PROSITE" id="PS50089">
    <property type="entry name" value="ZF_RING_2"/>
    <property type="match status" value="1"/>
</dbReference>
<keyword evidence="9" id="KW-0677">Repeat</keyword>
<dbReference type="Pfam" id="PF21235">
    <property type="entry name" value="UBA_ARI1"/>
    <property type="match status" value="1"/>
</dbReference>
<dbReference type="SUPFAM" id="SSF57850">
    <property type="entry name" value="RING/U-box"/>
    <property type="match status" value="3"/>
</dbReference>
<comment type="pathway">
    <text evidence="4">Protein modification; protein ubiquitination.</text>
</comment>
<dbReference type="PROSITE" id="PS00518">
    <property type="entry name" value="ZF_RING_1"/>
    <property type="match status" value="1"/>
</dbReference>
<dbReference type="FunFam" id="1.20.120.1750:FF:000027">
    <property type="entry name" value="RBR-type E3 ubiquitin transferase"/>
    <property type="match status" value="1"/>
</dbReference>
<dbReference type="InterPro" id="IPR017907">
    <property type="entry name" value="Znf_RING_CS"/>
</dbReference>
<comment type="similarity">
    <text evidence="5">Belongs to the RBR family. Ariadne subfamily.</text>
</comment>
<dbReference type="Gene3D" id="3.30.40.10">
    <property type="entry name" value="Zinc/RING finger domain, C3HC4 (zinc finger)"/>
    <property type="match status" value="1"/>
</dbReference>
<dbReference type="RefSeq" id="XP_044984625.1">
    <property type="nucleotide sequence ID" value="XM_045128690.1"/>
</dbReference>
<dbReference type="InterPro" id="IPR044066">
    <property type="entry name" value="TRIAD_supradom"/>
</dbReference>
<keyword evidence="18" id="KW-1185">Reference proteome</keyword>
<evidence type="ECO:0000256" key="8">
    <source>
        <dbReference type="ARBA" id="ARBA00022723"/>
    </source>
</evidence>
<dbReference type="KEGG" id="hvg:123452105"/>
<dbReference type="InterPro" id="IPR013083">
    <property type="entry name" value="Znf_RING/FYVE/PHD"/>
</dbReference>
<evidence type="ECO:0000256" key="2">
    <source>
        <dbReference type="ARBA" id="ARBA00001947"/>
    </source>
</evidence>
<reference evidence="17" key="3">
    <citation type="submission" date="2022-01" db="UniProtKB">
        <authorList>
            <consortium name="EnsemblPlants"/>
        </authorList>
    </citation>
    <scope>IDENTIFICATION</scope>
    <source>
        <strain evidence="17">subsp. vulgare</strain>
    </source>
</reference>
<evidence type="ECO:0000256" key="6">
    <source>
        <dbReference type="ARBA" id="ARBA00012251"/>
    </source>
</evidence>
<feature type="domain" description="RING-type" evidence="15">
    <location>
        <begin position="178"/>
        <end position="224"/>
    </location>
</feature>
<dbReference type="FunFam" id="3.30.40.10:FF:000019">
    <property type="entry name" value="RBR-type E3 ubiquitin transferase"/>
    <property type="match status" value="1"/>
</dbReference>
<dbReference type="InterPro" id="IPR002867">
    <property type="entry name" value="IBR_dom"/>
</dbReference>
<dbReference type="Proteomes" id="UP000011116">
    <property type="component" value="Chromosome 5H"/>
</dbReference>